<keyword evidence="3" id="KW-1185">Reference proteome</keyword>
<evidence type="ECO:0000313" key="2">
    <source>
        <dbReference type="EMBL" id="MBF9223179.1"/>
    </source>
</evidence>
<evidence type="ECO:0000259" key="1">
    <source>
        <dbReference type="Pfam" id="PF10988"/>
    </source>
</evidence>
<protein>
    <submittedName>
        <fullName evidence="2">DUF2807 domain-containing protein</fullName>
    </submittedName>
</protein>
<comment type="caution">
    <text evidence="2">The sequence shown here is derived from an EMBL/GenBank/DDBJ whole genome shotgun (WGS) entry which is preliminary data.</text>
</comment>
<gene>
    <name evidence="2" type="ORF">I2H31_18895</name>
</gene>
<feature type="domain" description="Putative auto-transporter adhesin head GIN" evidence="1">
    <location>
        <begin position="29"/>
        <end position="209"/>
    </location>
</feature>
<evidence type="ECO:0000313" key="3">
    <source>
        <dbReference type="Proteomes" id="UP000618931"/>
    </source>
</evidence>
<reference evidence="2 3" key="1">
    <citation type="submission" date="2020-11" db="EMBL/GenBank/DDBJ databases">
        <authorList>
            <person name="Kim M.K."/>
        </authorList>
    </citation>
    <scope>NUCLEOTIDE SEQUENCE [LARGE SCALE GENOMIC DNA]</scope>
    <source>
        <strain evidence="2 3">BT662</strain>
    </source>
</reference>
<dbReference type="RefSeq" id="WP_196294623.1">
    <property type="nucleotide sequence ID" value="NZ_JADQDM010000012.1"/>
</dbReference>
<sequence length="228" mass="24994">MFSFKQLRQLMQVQGNGTLAVRTQPVSSFTRLHLSVHGTVELRQSTEEKVVIETDDNLLEHVGVVNAGRTLYVTTEDKLRRPAYSQLHVVVHVRQLQHLDIASEGHVICPEPLLAVEPLEIKIQSLGNTQLRLRADALSLHCACQGHVQLAGTAGTVKITNMSEGDLDCGELVAQHLKLRNLGAGNIQLRAEQTIAIQHFGAGSVHYAGAGRLLDVRHYGDGEIKHMG</sequence>
<dbReference type="Proteomes" id="UP000618931">
    <property type="component" value="Unassembled WGS sequence"/>
</dbReference>
<dbReference type="Gene3D" id="2.160.20.120">
    <property type="match status" value="1"/>
</dbReference>
<name>A0ABS0I888_9BACT</name>
<dbReference type="Pfam" id="PF10988">
    <property type="entry name" value="DUF2807"/>
    <property type="match status" value="1"/>
</dbReference>
<dbReference type="EMBL" id="JADQDM010000012">
    <property type="protein sequence ID" value="MBF9223179.1"/>
    <property type="molecule type" value="Genomic_DNA"/>
</dbReference>
<organism evidence="2 3">
    <name type="scientific">Hymenobacter ruricola</name>
    <dbReference type="NCBI Taxonomy" id="2791023"/>
    <lineage>
        <taxon>Bacteria</taxon>
        <taxon>Pseudomonadati</taxon>
        <taxon>Bacteroidota</taxon>
        <taxon>Cytophagia</taxon>
        <taxon>Cytophagales</taxon>
        <taxon>Hymenobacteraceae</taxon>
        <taxon>Hymenobacter</taxon>
    </lineage>
</organism>
<proteinExistence type="predicted"/>
<dbReference type="InterPro" id="IPR021255">
    <property type="entry name" value="DUF2807"/>
</dbReference>
<accession>A0ABS0I888</accession>